<evidence type="ECO:0000313" key="2">
    <source>
        <dbReference type="EMBL" id="KAF2318366.1"/>
    </source>
</evidence>
<dbReference type="AlphaFoldDB" id="A0A6A6N1C0"/>
<proteinExistence type="predicted"/>
<keyword evidence="3" id="KW-1185">Reference proteome</keyword>
<dbReference type="Proteomes" id="UP000467840">
    <property type="component" value="Chromosome 10"/>
</dbReference>
<dbReference type="EMBL" id="JAAGAX010000003">
    <property type="protein sequence ID" value="KAF2318366.1"/>
    <property type="molecule type" value="Genomic_DNA"/>
</dbReference>
<name>A0A6A6N1C0_HEVBR</name>
<gene>
    <name evidence="2" type="ORF">GH714_006075</name>
</gene>
<organism evidence="2 3">
    <name type="scientific">Hevea brasiliensis</name>
    <name type="common">Para rubber tree</name>
    <name type="synonym">Siphonia brasiliensis</name>
    <dbReference type="NCBI Taxonomy" id="3981"/>
    <lineage>
        <taxon>Eukaryota</taxon>
        <taxon>Viridiplantae</taxon>
        <taxon>Streptophyta</taxon>
        <taxon>Embryophyta</taxon>
        <taxon>Tracheophyta</taxon>
        <taxon>Spermatophyta</taxon>
        <taxon>Magnoliopsida</taxon>
        <taxon>eudicotyledons</taxon>
        <taxon>Gunneridae</taxon>
        <taxon>Pentapetalae</taxon>
        <taxon>rosids</taxon>
        <taxon>fabids</taxon>
        <taxon>Malpighiales</taxon>
        <taxon>Euphorbiaceae</taxon>
        <taxon>Crotonoideae</taxon>
        <taxon>Micrandreae</taxon>
        <taxon>Hevea</taxon>
    </lineage>
</organism>
<evidence type="ECO:0000313" key="3">
    <source>
        <dbReference type="Proteomes" id="UP000467840"/>
    </source>
</evidence>
<feature type="region of interest" description="Disordered" evidence="1">
    <location>
        <begin position="1"/>
        <end position="34"/>
    </location>
</feature>
<feature type="compositionally biased region" description="Basic and acidic residues" evidence="1">
    <location>
        <begin position="1"/>
        <end position="17"/>
    </location>
</feature>
<evidence type="ECO:0000256" key="1">
    <source>
        <dbReference type="SAM" id="MobiDB-lite"/>
    </source>
</evidence>
<accession>A0A6A6N1C0</accession>
<reference evidence="2 3" key="1">
    <citation type="journal article" date="2020" name="Mol. Plant">
        <title>The Chromosome-Based Rubber Tree Genome Provides New Insights into Spurge Genome Evolution and Rubber Biosynthesis.</title>
        <authorList>
            <person name="Liu J."/>
            <person name="Shi C."/>
            <person name="Shi C.C."/>
            <person name="Li W."/>
            <person name="Zhang Q.J."/>
            <person name="Zhang Y."/>
            <person name="Li K."/>
            <person name="Lu H.F."/>
            <person name="Shi C."/>
            <person name="Zhu S.T."/>
            <person name="Xiao Z.Y."/>
            <person name="Nan H."/>
            <person name="Yue Y."/>
            <person name="Zhu X.G."/>
            <person name="Wu Y."/>
            <person name="Hong X.N."/>
            <person name="Fan G.Y."/>
            <person name="Tong Y."/>
            <person name="Zhang D."/>
            <person name="Mao C.L."/>
            <person name="Liu Y.L."/>
            <person name="Hao S.J."/>
            <person name="Liu W.Q."/>
            <person name="Lv M.Q."/>
            <person name="Zhang H.B."/>
            <person name="Liu Y."/>
            <person name="Hu-Tang G.R."/>
            <person name="Wang J.P."/>
            <person name="Wang J.H."/>
            <person name="Sun Y.H."/>
            <person name="Ni S.B."/>
            <person name="Chen W.B."/>
            <person name="Zhang X.C."/>
            <person name="Jiao Y.N."/>
            <person name="Eichler E.E."/>
            <person name="Li G.H."/>
            <person name="Liu X."/>
            <person name="Gao L.Z."/>
        </authorList>
    </citation>
    <scope>NUCLEOTIDE SEQUENCE [LARGE SCALE GENOMIC DNA]</scope>
    <source>
        <strain evidence="3">cv. GT1</strain>
        <tissue evidence="2">Leaf</tissue>
    </source>
</reference>
<sequence length="107" mass="12766">MEYLIRNEREPRNKREEEEVNMGNEGIGRGAVRAEPRMEEYADPVWDEDEFEEAYEHGNYQFSGRGFSATKVEKLEADLVENFRRQMLITLNRHVYYWRPSGSFSPK</sequence>
<protein>
    <submittedName>
        <fullName evidence="2">Uncharacterized protein</fullName>
    </submittedName>
</protein>
<comment type="caution">
    <text evidence="2">The sequence shown here is derived from an EMBL/GenBank/DDBJ whole genome shotgun (WGS) entry which is preliminary data.</text>
</comment>